<dbReference type="GO" id="GO:0040029">
    <property type="term" value="P:epigenetic regulation of gene expression"/>
    <property type="evidence" value="ECO:0007669"/>
    <property type="project" value="TreeGrafter"/>
</dbReference>
<evidence type="ECO:0000256" key="4">
    <source>
        <dbReference type="ARBA" id="ARBA00022491"/>
    </source>
</evidence>
<evidence type="ECO:0000256" key="6">
    <source>
        <dbReference type="ARBA" id="ARBA00022853"/>
    </source>
</evidence>
<evidence type="ECO:0000313" key="12">
    <source>
        <dbReference type="EMBL" id="KAF5316934.1"/>
    </source>
</evidence>
<evidence type="ECO:0000256" key="8">
    <source>
        <dbReference type="ARBA" id="ARBA00023163"/>
    </source>
</evidence>
<evidence type="ECO:0000256" key="9">
    <source>
        <dbReference type="ARBA" id="ARBA00023242"/>
    </source>
</evidence>
<dbReference type="EMBL" id="JAACJK010000219">
    <property type="protein sequence ID" value="KAF5316934.1"/>
    <property type="molecule type" value="Genomic_DNA"/>
</dbReference>
<proteinExistence type="inferred from homology"/>
<dbReference type="GO" id="GO:0000118">
    <property type="term" value="C:histone deacetylase complex"/>
    <property type="evidence" value="ECO:0007669"/>
    <property type="project" value="TreeGrafter"/>
</dbReference>
<keyword evidence="13" id="KW-1185">Reference proteome</keyword>
<accession>A0A8H5EYD6</accession>
<dbReference type="PANTHER" id="PTHR10625">
    <property type="entry name" value="HISTONE DEACETYLASE HDAC1-RELATED"/>
    <property type="match status" value="1"/>
</dbReference>
<comment type="subcellular location">
    <subcellularLocation>
        <location evidence="1">Nucleus</location>
    </subcellularLocation>
</comment>
<dbReference type="Pfam" id="PF00850">
    <property type="entry name" value="Hist_deacetyl"/>
    <property type="match status" value="1"/>
</dbReference>
<evidence type="ECO:0000256" key="7">
    <source>
        <dbReference type="ARBA" id="ARBA00023015"/>
    </source>
</evidence>
<dbReference type="Gene3D" id="3.40.800.20">
    <property type="entry name" value="Histone deacetylase domain"/>
    <property type="match status" value="1"/>
</dbReference>
<feature type="domain" description="Histone deacetylase" evidence="10">
    <location>
        <begin position="5"/>
        <end position="150"/>
    </location>
</feature>
<dbReference type="InterPro" id="IPR019154">
    <property type="entry name" value="Arb2-like_domain"/>
</dbReference>
<dbReference type="InterPro" id="IPR023801">
    <property type="entry name" value="His_deacetylse_dom"/>
</dbReference>
<evidence type="ECO:0000256" key="3">
    <source>
        <dbReference type="ARBA" id="ARBA00012111"/>
    </source>
</evidence>
<evidence type="ECO:0000256" key="5">
    <source>
        <dbReference type="ARBA" id="ARBA00022801"/>
    </source>
</evidence>
<dbReference type="PANTHER" id="PTHR10625:SF5">
    <property type="entry name" value="HISTONE DEACETYLASE"/>
    <property type="match status" value="1"/>
</dbReference>
<evidence type="ECO:0000259" key="10">
    <source>
        <dbReference type="Pfam" id="PF00850"/>
    </source>
</evidence>
<comment type="similarity">
    <text evidence="2">Belongs to the histone deacetylase family. HD type 2 subfamily.</text>
</comment>
<evidence type="ECO:0000256" key="1">
    <source>
        <dbReference type="ARBA" id="ARBA00004123"/>
    </source>
</evidence>
<dbReference type="AlphaFoldDB" id="A0A8H5EYD6"/>
<dbReference type="Pfam" id="PF09757">
    <property type="entry name" value="Arb2-like"/>
    <property type="match status" value="1"/>
</dbReference>
<keyword evidence="4" id="KW-0678">Repressor</keyword>
<feature type="domain" description="Arb2-like" evidence="11">
    <location>
        <begin position="205"/>
        <end position="455"/>
    </location>
</feature>
<keyword evidence="5" id="KW-0378">Hydrolase</keyword>
<comment type="caution">
    <text evidence="12">The sequence shown here is derived from an EMBL/GenBank/DDBJ whole genome shotgun (WGS) entry which is preliminary data.</text>
</comment>
<keyword evidence="6" id="KW-0156">Chromatin regulator</keyword>
<evidence type="ECO:0000256" key="2">
    <source>
        <dbReference type="ARBA" id="ARBA00007738"/>
    </source>
</evidence>
<keyword evidence="7" id="KW-0805">Transcription regulation</keyword>
<dbReference type="EC" id="3.5.1.98" evidence="3"/>
<evidence type="ECO:0000313" key="13">
    <source>
        <dbReference type="Proteomes" id="UP000541558"/>
    </source>
</evidence>
<reference evidence="12 13" key="1">
    <citation type="journal article" date="2020" name="ISME J.">
        <title>Uncovering the hidden diversity of litter-decomposition mechanisms in mushroom-forming fungi.</title>
        <authorList>
            <person name="Floudas D."/>
            <person name="Bentzer J."/>
            <person name="Ahren D."/>
            <person name="Johansson T."/>
            <person name="Persson P."/>
            <person name="Tunlid A."/>
        </authorList>
    </citation>
    <scope>NUCLEOTIDE SEQUENCE [LARGE SCALE GENOMIC DNA]</scope>
    <source>
        <strain evidence="12 13">CBS 175.51</strain>
    </source>
</reference>
<keyword evidence="9" id="KW-0539">Nucleus</keyword>
<sequence length="467" mass="51647">MQFPGNGTQRAFNDDPSVLYISLHRYEEGIFYPCGPFGSLESCGEGPGLGYSLNVPWPCPGMGDADYLHAFQRVIMPIAMEFAPELVIISAGFDAAEGDELGQCLVTPAGYAHMTHMLSGLAGGKVVVALEGGYNLDSISNSALAVTRVLLGQAPDELPPMVASAEATETVWLVAKQQSRFWKSVDAAACEPREEVDKISFSIPEILKAHRQYYLYTTHEMMQIPLMNEALESRFSGQVMSTPDLLENNTIVLFVHEFGNLRMELESSARCDVHLHNSYLIDLSKEMVEWVTKEGYALVDMNLFPKPVEKQNVTRNRQNIDESAKDVLTYIWDNLIQLSDASRVIVLGHGPGCRAVTELLTRRAVGMMKKVKVFIQVVGLQDSPHTPGNSEDLRTWCKQNSVIMSPATHPMHLGKDKPGVLKKHSRVFPIDEPHSVQLIQRAMPVIRDYIKDKLGEANGQVAAAPVP</sequence>
<gene>
    <name evidence="12" type="ORF">D9611_003836</name>
</gene>
<dbReference type="OrthoDB" id="424012at2759"/>
<evidence type="ECO:0000259" key="11">
    <source>
        <dbReference type="Pfam" id="PF09757"/>
    </source>
</evidence>
<name>A0A8H5EYD6_9AGAR</name>
<dbReference type="SUPFAM" id="SSF52768">
    <property type="entry name" value="Arginase/deacetylase"/>
    <property type="match status" value="1"/>
</dbReference>
<dbReference type="InterPro" id="IPR037138">
    <property type="entry name" value="His_deacetylse_dom_sf"/>
</dbReference>
<dbReference type="Proteomes" id="UP000541558">
    <property type="component" value="Unassembled WGS sequence"/>
</dbReference>
<organism evidence="12 13">
    <name type="scientific">Ephemerocybe angulata</name>
    <dbReference type="NCBI Taxonomy" id="980116"/>
    <lineage>
        <taxon>Eukaryota</taxon>
        <taxon>Fungi</taxon>
        <taxon>Dikarya</taxon>
        <taxon>Basidiomycota</taxon>
        <taxon>Agaricomycotina</taxon>
        <taxon>Agaricomycetes</taxon>
        <taxon>Agaricomycetidae</taxon>
        <taxon>Agaricales</taxon>
        <taxon>Agaricineae</taxon>
        <taxon>Psathyrellaceae</taxon>
        <taxon>Ephemerocybe</taxon>
    </lineage>
</organism>
<protein>
    <recommendedName>
        <fullName evidence="3">histone deacetylase</fullName>
        <ecNumber evidence="3">3.5.1.98</ecNumber>
    </recommendedName>
</protein>
<keyword evidence="8" id="KW-0804">Transcription</keyword>
<dbReference type="InterPro" id="IPR023696">
    <property type="entry name" value="Ureohydrolase_dom_sf"/>
</dbReference>
<dbReference type="GO" id="GO:0141221">
    <property type="term" value="F:histone deacetylase activity, hydrolytic mechanism"/>
    <property type="evidence" value="ECO:0007669"/>
    <property type="project" value="UniProtKB-EC"/>
</dbReference>